<dbReference type="InterPro" id="IPR043128">
    <property type="entry name" value="Rev_trsase/Diguanyl_cyclase"/>
</dbReference>
<keyword evidence="3" id="KW-0812">Transmembrane</keyword>
<organism evidence="8 9">
    <name type="scientific">Marinobacter adhaerens</name>
    <dbReference type="NCBI Taxonomy" id="1033846"/>
    <lineage>
        <taxon>Bacteria</taxon>
        <taxon>Pseudomonadati</taxon>
        <taxon>Pseudomonadota</taxon>
        <taxon>Gammaproteobacteria</taxon>
        <taxon>Pseudomonadales</taxon>
        <taxon>Marinobacteraceae</taxon>
        <taxon>Marinobacter</taxon>
    </lineage>
</organism>
<evidence type="ECO:0000259" key="4">
    <source>
        <dbReference type="PROSITE" id="PS50112"/>
    </source>
</evidence>
<evidence type="ECO:0000259" key="6">
    <source>
        <dbReference type="PROSITE" id="PS50883"/>
    </source>
</evidence>
<keyword evidence="9" id="KW-1185">Reference proteome</keyword>
<sequence>MTEQTSSLSRQAVLLLLLLSCIAIGAKILLLEFMKIDLVPVSQDLTLAEAVGLILAGFTLGVMVLGVSKPVRLVFSAVLLIYSLSSLVQSVNIFGVSGLFSIKVGLLPLMPAAIATLAGICCALGLTRRTLILWRLFGSIAGTVGILAILQGLGVSSFPSILQIPADQASFTGALFAIAIGVIAWMLARSIDRPAISLPYSAIGIGISGTLATVILMCVASIDRHEERLKAANGVLENLTHAIEQASENRMRVLQRMAERWALLSEYVGDEIYKTDARLLTQDKLGFLAYALIGVSGWRYASVPSTGQWLEEQLDKPESSRWLREFRAGEEPGSWFFPSDDYPSRAFLVVRPPNNSKYILIGLVDLREFIQAETRQAADELVINVSRSGIPLTSIAGAIGAAGKKGEVYAESQAQLPGNGQPLIARALPRFDAIDNQLPVAIFFFGLMFTHQLILSRSLSHIRHEQSKTLALSEQRFRSLYDHNPDAVFSLDADGRYRDINPATKHSLGVPNCELRGRHFTERINKETVPEGDLKEVFRAYTEATRGYPRTDFSMSLRTSGHEVRHFDVTFLPIVIQDRIDGVFAIAKDITKRVRTEEQQRIMQRSVEASSNAVVITNARDPGFPVVYVNPAFSQITGFGSEEVEGQSLGFLIGEGSEDDDIERIKVAVREHRSVSVTMRSYRKDGAPFWYQLFLSPVRDDEGEVTHFVAVINDISEKKEQDEEMAYQATHDLLTGLANRSLFNDRLKHDFELAKRHSQSMAVLFIDLDEFKPINDTLGHRVGDKLLVSVAERLNSLIRPSDTLARFGGDEFVLLLPDLEETGLAEEIAERILQELAKPHQIDNNELHISASIGIATNSHSSRFPEKLLQRADMAMYKAKQQGRDTYEIYSADLDEALSTRVTLRNDLQEAIKGDQLRLHYQPLVNADGSIVSLEALVRWQHPQKGSISPADFIPIAEETGQIVPLGKWVTRKACEDALILIERGLRMGCMAVNLSPMQFHRPNFLNVLRQILEETGLPPEYLELELTEGILMKDTGGAKNILNDLRGMGVKTAIDDFGTGFSSFGYLRELPVDKIKIDRSFVEDVTSCEKDAAVCKGVITLARELGMRVVAEGVETEEQYRYLAKHGCTGFQGYYFAKPMALDELIVWVEENAGGLRWQRL</sequence>
<feature type="transmembrane region" description="Helical" evidence="3">
    <location>
        <begin position="133"/>
        <end position="150"/>
    </location>
</feature>
<feature type="domain" description="PAS" evidence="4">
    <location>
        <begin position="599"/>
        <end position="671"/>
    </location>
</feature>
<dbReference type="Pfam" id="PF00563">
    <property type="entry name" value="EAL"/>
    <property type="match status" value="1"/>
</dbReference>
<dbReference type="SMART" id="SM00086">
    <property type="entry name" value="PAC"/>
    <property type="match status" value="2"/>
</dbReference>
<keyword evidence="2" id="KW-0175">Coiled coil</keyword>
<keyword evidence="3" id="KW-0472">Membrane</keyword>
<feature type="transmembrane region" description="Helical" evidence="3">
    <location>
        <begin position="79"/>
        <end position="100"/>
    </location>
</feature>
<dbReference type="SUPFAM" id="SSF55073">
    <property type="entry name" value="Nucleotide cyclase"/>
    <property type="match status" value="1"/>
</dbReference>
<dbReference type="InterPro" id="IPR035919">
    <property type="entry name" value="EAL_sf"/>
</dbReference>
<dbReference type="InterPro" id="IPR000014">
    <property type="entry name" value="PAS"/>
</dbReference>
<dbReference type="InterPro" id="IPR001610">
    <property type="entry name" value="PAC"/>
</dbReference>
<evidence type="ECO:0000259" key="5">
    <source>
        <dbReference type="PROSITE" id="PS50113"/>
    </source>
</evidence>
<dbReference type="RefSeq" id="WP_014575699.1">
    <property type="nucleotide sequence ID" value="NZ_CP076686.1"/>
</dbReference>
<feature type="transmembrane region" description="Helical" evidence="3">
    <location>
        <begin position="200"/>
        <end position="222"/>
    </location>
</feature>
<evidence type="ECO:0000256" key="2">
    <source>
        <dbReference type="SAM" id="Coils"/>
    </source>
</evidence>
<proteinExistence type="predicted"/>
<keyword evidence="3" id="KW-1133">Transmembrane helix</keyword>
<evidence type="ECO:0000259" key="7">
    <source>
        <dbReference type="PROSITE" id="PS50887"/>
    </source>
</evidence>
<dbReference type="PROSITE" id="PS50112">
    <property type="entry name" value="PAS"/>
    <property type="match status" value="2"/>
</dbReference>
<evidence type="ECO:0000313" key="9">
    <source>
        <dbReference type="Proteomes" id="UP000683442"/>
    </source>
</evidence>
<accession>A0ABX8IJ71</accession>
<dbReference type="PANTHER" id="PTHR44757">
    <property type="entry name" value="DIGUANYLATE CYCLASE DGCP"/>
    <property type="match status" value="1"/>
</dbReference>
<dbReference type="PROSITE" id="PS50887">
    <property type="entry name" value="GGDEF"/>
    <property type="match status" value="1"/>
</dbReference>
<feature type="transmembrane region" description="Helical" evidence="3">
    <location>
        <begin position="170"/>
        <end position="188"/>
    </location>
</feature>
<dbReference type="SMART" id="SM00052">
    <property type="entry name" value="EAL"/>
    <property type="match status" value="1"/>
</dbReference>
<feature type="domain" description="GGDEF" evidence="7">
    <location>
        <begin position="759"/>
        <end position="892"/>
    </location>
</feature>
<keyword evidence="1" id="KW-0418">Kinase</keyword>
<dbReference type="Gene3D" id="3.30.70.270">
    <property type="match status" value="1"/>
</dbReference>
<reference evidence="8 9" key="1">
    <citation type="submission" date="2021-06" db="EMBL/GenBank/DDBJ databases">
        <title>Microbial metabolic specificity influences pelagic lipid remineralization.</title>
        <authorList>
            <person name="Behrendt L."/>
            <person name="Hunter J.E."/>
            <person name="Alcolombri U."/>
            <person name="Smriga S."/>
            <person name="Mincer T."/>
            <person name="Lowenstein D.P."/>
            <person name="Peaudecerf F.J."/>
            <person name="Fernandez V.I."/>
            <person name="Fredricks H."/>
            <person name="Almblad H."/>
            <person name="Harrison J.J."/>
            <person name="Stocker R."/>
            <person name="Van Mooy B.A.S."/>
        </authorList>
    </citation>
    <scope>NUCLEOTIDE SEQUENCE [LARGE SCALE GENOMIC DNA]</scope>
    <source>
        <strain evidence="8 9">HP15-B</strain>
    </source>
</reference>
<feature type="domain" description="PAC" evidence="5">
    <location>
        <begin position="673"/>
        <end position="727"/>
    </location>
</feature>
<dbReference type="CDD" id="cd01948">
    <property type="entry name" value="EAL"/>
    <property type="match status" value="1"/>
</dbReference>
<dbReference type="CDD" id="cd00130">
    <property type="entry name" value="PAS"/>
    <property type="match status" value="2"/>
</dbReference>
<feature type="transmembrane region" description="Helical" evidence="3">
    <location>
        <begin position="106"/>
        <end position="126"/>
    </location>
</feature>
<feature type="transmembrane region" description="Helical" evidence="3">
    <location>
        <begin position="50"/>
        <end position="67"/>
    </location>
</feature>
<dbReference type="Pfam" id="PF08448">
    <property type="entry name" value="PAS_4"/>
    <property type="match status" value="1"/>
</dbReference>
<dbReference type="InterPro" id="IPR035965">
    <property type="entry name" value="PAS-like_dom_sf"/>
</dbReference>
<dbReference type="Proteomes" id="UP000683442">
    <property type="component" value="Chromosome"/>
</dbReference>
<dbReference type="CDD" id="cd01949">
    <property type="entry name" value="GGDEF"/>
    <property type="match status" value="1"/>
</dbReference>
<dbReference type="SMART" id="SM00091">
    <property type="entry name" value="PAS"/>
    <property type="match status" value="2"/>
</dbReference>
<dbReference type="NCBIfam" id="TIGR00229">
    <property type="entry name" value="sensory_box"/>
    <property type="match status" value="2"/>
</dbReference>
<dbReference type="GeneID" id="78558672"/>
<dbReference type="InterPro" id="IPR000700">
    <property type="entry name" value="PAS-assoc_C"/>
</dbReference>
<dbReference type="SMART" id="SM00267">
    <property type="entry name" value="GGDEF"/>
    <property type="match status" value="1"/>
</dbReference>
<feature type="coiled-coil region" evidence="2">
    <location>
        <begin position="222"/>
        <end position="256"/>
    </location>
</feature>
<protein>
    <submittedName>
        <fullName evidence="8">EAL domain-containing protein</fullName>
    </submittedName>
</protein>
<dbReference type="PROSITE" id="PS50883">
    <property type="entry name" value="EAL"/>
    <property type="match status" value="1"/>
</dbReference>
<feature type="domain" description="PAS" evidence="4">
    <location>
        <begin position="473"/>
        <end position="527"/>
    </location>
</feature>
<dbReference type="PANTHER" id="PTHR44757:SF2">
    <property type="entry name" value="BIOFILM ARCHITECTURE MAINTENANCE PROTEIN MBAA"/>
    <property type="match status" value="1"/>
</dbReference>
<evidence type="ECO:0000256" key="1">
    <source>
        <dbReference type="ARBA" id="ARBA00022777"/>
    </source>
</evidence>
<dbReference type="SUPFAM" id="SSF55785">
    <property type="entry name" value="PYP-like sensor domain (PAS domain)"/>
    <property type="match status" value="2"/>
</dbReference>
<dbReference type="PROSITE" id="PS50113">
    <property type="entry name" value="PAC"/>
    <property type="match status" value="1"/>
</dbReference>
<dbReference type="InterPro" id="IPR013656">
    <property type="entry name" value="PAS_4"/>
</dbReference>
<feature type="domain" description="EAL" evidence="6">
    <location>
        <begin position="901"/>
        <end position="1154"/>
    </location>
</feature>
<keyword evidence="1" id="KW-0808">Transferase</keyword>
<name>A0ABX8IJ71_9GAMM</name>
<dbReference type="Pfam" id="PF13426">
    <property type="entry name" value="PAS_9"/>
    <property type="match status" value="1"/>
</dbReference>
<gene>
    <name evidence="8" type="ORF">KQ249_04465</name>
</gene>
<dbReference type="Gene3D" id="3.30.450.20">
    <property type="entry name" value="PAS domain"/>
    <property type="match status" value="2"/>
</dbReference>
<dbReference type="InterPro" id="IPR001633">
    <property type="entry name" value="EAL_dom"/>
</dbReference>
<dbReference type="InterPro" id="IPR029787">
    <property type="entry name" value="Nucleotide_cyclase"/>
</dbReference>
<dbReference type="InterPro" id="IPR000160">
    <property type="entry name" value="GGDEF_dom"/>
</dbReference>
<evidence type="ECO:0000256" key="3">
    <source>
        <dbReference type="SAM" id="Phobius"/>
    </source>
</evidence>
<dbReference type="InterPro" id="IPR052155">
    <property type="entry name" value="Biofilm_reg_signaling"/>
</dbReference>
<dbReference type="Pfam" id="PF00990">
    <property type="entry name" value="GGDEF"/>
    <property type="match status" value="1"/>
</dbReference>
<feature type="transmembrane region" description="Helical" evidence="3">
    <location>
        <begin position="12"/>
        <end position="30"/>
    </location>
</feature>
<dbReference type="SUPFAM" id="SSF141868">
    <property type="entry name" value="EAL domain-like"/>
    <property type="match status" value="1"/>
</dbReference>
<evidence type="ECO:0000313" key="8">
    <source>
        <dbReference type="EMBL" id="QWV13881.1"/>
    </source>
</evidence>
<dbReference type="Gene3D" id="3.20.20.450">
    <property type="entry name" value="EAL domain"/>
    <property type="match status" value="1"/>
</dbReference>
<dbReference type="EMBL" id="CP076686">
    <property type="protein sequence ID" value="QWV13881.1"/>
    <property type="molecule type" value="Genomic_DNA"/>
</dbReference>
<dbReference type="NCBIfam" id="TIGR00254">
    <property type="entry name" value="GGDEF"/>
    <property type="match status" value="1"/>
</dbReference>